<dbReference type="Proteomes" id="UP000317940">
    <property type="component" value="Unassembled WGS sequence"/>
</dbReference>
<keyword evidence="6" id="KW-1185">Reference proteome</keyword>
<evidence type="ECO:0000256" key="2">
    <source>
        <dbReference type="ARBA" id="ARBA00023125"/>
    </source>
</evidence>
<dbReference type="PANTHER" id="PTHR42756:SF1">
    <property type="entry name" value="TRANSCRIPTIONAL REPRESSOR OF EMRAB OPERON"/>
    <property type="match status" value="1"/>
</dbReference>
<evidence type="ECO:0000256" key="1">
    <source>
        <dbReference type="ARBA" id="ARBA00023015"/>
    </source>
</evidence>
<name>A0A561UFX8_9ACTN</name>
<dbReference type="Pfam" id="PF12802">
    <property type="entry name" value="MarR_2"/>
    <property type="match status" value="1"/>
</dbReference>
<proteinExistence type="predicted"/>
<sequence length="151" mass="16836">MSLRADFLLAERTGVLLFKAGLLVQEEAERAFQAAGSSLRTFMVLSALAGQAELSQQDLSQVLNLDPTTVVALIDELEKAGQVERQRNPADRRRYILRLTDRGREARAAVEEVATATEQAFFARLEPGERELLHGMLDRLLDGRWPQAVCD</sequence>
<dbReference type="GO" id="GO:0003700">
    <property type="term" value="F:DNA-binding transcription factor activity"/>
    <property type="evidence" value="ECO:0007669"/>
    <property type="project" value="InterPro"/>
</dbReference>
<keyword evidence="2 5" id="KW-0238">DNA-binding</keyword>
<dbReference type="AlphaFoldDB" id="A0A561UFX8"/>
<reference evidence="5 6" key="1">
    <citation type="submission" date="2019-06" db="EMBL/GenBank/DDBJ databases">
        <title>Sequencing the genomes of 1000 actinobacteria strains.</title>
        <authorList>
            <person name="Klenk H.-P."/>
        </authorList>
    </citation>
    <scope>NUCLEOTIDE SEQUENCE [LARGE SCALE GENOMIC DNA]</scope>
    <source>
        <strain evidence="5 6">DSM 44826</strain>
    </source>
</reference>
<dbReference type="SUPFAM" id="SSF46785">
    <property type="entry name" value="Winged helix' DNA-binding domain"/>
    <property type="match status" value="1"/>
</dbReference>
<protein>
    <submittedName>
        <fullName evidence="5">DNA-binding MarR family transcriptional regulator</fullName>
    </submittedName>
</protein>
<comment type="caution">
    <text evidence="5">The sequence shown here is derived from an EMBL/GenBank/DDBJ whole genome shotgun (WGS) entry which is preliminary data.</text>
</comment>
<dbReference type="InterPro" id="IPR000835">
    <property type="entry name" value="HTH_MarR-typ"/>
</dbReference>
<dbReference type="PRINTS" id="PR00598">
    <property type="entry name" value="HTHMARR"/>
</dbReference>
<feature type="domain" description="HTH marR-type" evidence="4">
    <location>
        <begin position="1"/>
        <end position="142"/>
    </location>
</feature>
<keyword evidence="3" id="KW-0804">Transcription</keyword>
<dbReference type="PROSITE" id="PS50995">
    <property type="entry name" value="HTH_MARR_2"/>
    <property type="match status" value="1"/>
</dbReference>
<dbReference type="EMBL" id="VIWT01000001">
    <property type="protein sequence ID" value="TWF98273.1"/>
    <property type="molecule type" value="Genomic_DNA"/>
</dbReference>
<dbReference type="InterPro" id="IPR036390">
    <property type="entry name" value="WH_DNA-bd_sf"/>
</dbReference>
<organism evidence="5 6">
    <name type="scientific">Kitasatospora viridis</name>
    <dbReference type="NCBI Taxonomy" id="281105"/>
    <lineage>
        <taxon>Bacteria</taxon>
        <taxon>Bacillati</taxon>
        <taxon>Actinomycetota</taxon>
        <taxon>Actinomycetes</taxon>
        <taxon>Kitasatosporales</taxon>
        <taxon>Streptomycetaceae</taxon>
        <taxon>Kitasatospora</taxon>
    </lineage>
</organism>
<dbReference type="RefSeq" id="WP_246213450.1">
    <property type="nucleotide sequence ID" value="NZ_BAAAMZ010000031.1"/>
</dbReference>
<evidence type="ECO:0000313" key="5">
    <source>
        <dbReference type="EMBL" id="TWF98273.1"/>
    </source>
</evidence>
<accession>A0A561UFX8</accession>
<gene>
    <name evidence="5" type="ORF">FHX73_112079</name>
</gene>
<dbReference type="InterPro" id="IPR036388">
    <property type="entry name" value="WH-like_DNA-bd_sf"/>
</dbReference>
<dbReference type="PANTHER" id="PTHR42756">
    <property type="entry name" value="TRANSCRIPTIONAL REGULATOR, MARR"/>
    <property type="match status" value="1"/>
</dbReference>
<dbReference type="SMART" id="SM00347">
    <property type="entry name" value="HTH_MARR"/>
    <property type="match status" value="1"/>
</dbReference>
<evidence type="ECO:0000256" key="3">
    <source>
        <dbReference type="ARBA" id="ARBA00023163"/>
    </source>
</evidence>
<evidence type="ECO:0000259" key="4">
    <source>
        <dbReference type="PROSITE" id="PS50995"/>
    </source>
</evidence>
<keyword evidence="1" id="KW-0805">Transcription regulation</keyword>
<dbReference type="GO" id="GO:0003677">
    <property type="term" value="F:DNA binding"/>
    <property type="evidence" value="ECO:0007669"/>
    <property type="project" value="UniProtKB-KW"/>
</dbReference>
<dbReference type="Gene3D" id="1.10.10.10">
    <property type="entry name" value="Winged helix-like DNA-binding domain superfamily/Winged helix DNA-binding domain"/>
    <property type="match status" value="1"/>
</dbReference>
<evidence type="ECO:0000313" key="6">
    <source>
        <dbReference type="Proteomes" id="UP000317940"/>
    </source>
</evidence>